<dbReference type="NCBIfam" id="TIGR00738">
    <property type="entry name" value="rrf2_super"/>
    <property type="match status" value="1"/>
</dbReference>
<dbReference type="PROSITE" id="PS01332">
    <property type="entry name" value="HTH_RRF2_1"/>
    <property type="match status" value="1"/>
</dbReference>
<reference evidence="2 3" key="1">
    <citation type="submission" date="2020-08" db="EMBL/GenBank/DDBJ databases">
        <title>Genomic Encyclopedia of Type Strains, Phase IV (KMG-IV): sequencing the most valuable type-strain genomes for metagenomic binning, comparative biology and taxonomic classification.</title>
        <authorList>
            <person name="Goeker M."/>
        </authorList>
    </citation>
    <scope>NUCLEOTIDE SEQUENCE [LARGE SCALE GENOMIC DNA]</scope>
    <source>
        <strain evidence="2 3">DSM 22975</strain>
    </source>
</reference>
<dbReference type="InterPro" id="IPR000944">
    <property type="entry name" value="Tscrpt_reg_Rrf2"/>
</dbReference>
<organism evidence="2 3">
    <name type="scientific">Tolumonas osonensis</name>
    <dbReference type="NCBI Taxonomy" id="675874"/>
    <lineage>
        <taxon>Bacteria</taxon>
        <taxon>Pseudomonadati</taxon>
        <taxon>Pseudomonadota</taxon>
        <taxon>Gammaproteobacteria</taxon>
        <taxon>Aeromonadales</taxon>
        <taxon>Aeromonadaceae</taxon>
        <taxon>Tolumonas</taxon>
    </lineage>
</organism>
<protein>
    <submittedName>
        <fullName evidence="2">Rrf2 family nitric oxide-sensitive transcriptional repressor</fullName>
    </submittedName>
</protein>
<dbReference type="AlphaFoldDB" id="A0A841GD12"/>
<keyword evidence="3" id="KW-1185">Reference proteome</keyword>
<dbReference type="InterPro" id="IPR036390">
    <property type="entry name" value="WH_DNA-bd_sf"/>
</dbReference>
<dbReference type="Gene3D" id="1.10.10.10">
    <property type="entry name" value="Winged helix-like DNA-binding domain superfamily/Winged helix DNA-binding domain"/>
    <property type="match status" value="1"/>
</dbReference>
<dbReference type="RefSeq" id="WP_188027735.1">
    <property type="nucleotide sequence ID" value="NZ_JACHGR010000011.1"/>
</dbReference>
<dbReference type="GO" id="GO:0005829">
    <property type="term" value="C:cytosol"/>
    <property type="evidence" value="ECO:0007669"/>
    <property type="project" value="TreeGrafter"/>
</dbReference>
<dbReference type="Proteomes" id="UP000585721">
    <property type="component" value="Unassembled WGS sequence"/>
</dbReference>
<proteinExistence type="predicted"/>
<dbReference type="PANTHER" id="PTHR33221">
    <property type="entry name" value="WINGED HELIX-TURN-HELIX TRANSCRIPTIONAL REGULATOR, RRF2 FAMILY"/>
    <property type="match status" value="1"/>
</dbReference>
<dbReference type="PANTHER" id="PTHR33221:SF4">
    <property type="entry name" value="HTH-TYPE TRANSCRIPTIONAL REPRESSOR NSRR"/>
    <property type="match status" value="1"/>
</dbReference>
<dbReference type="GO" id="GO:0003677">
    <property type="term" value="F:DNA binding"/>
    <property type="evidence" value="ECO:0007669"/>
    <property type="project" value="UniProtKB-KW"/>
</dbReference>
<evidence type="ECO:0000313" key="3">
    <source>
        <dbReference type="Proteomes" id="UP000585721"/>
    </source>
</evidence>
<gene>
    <name evidence="2" type="ORF">HNR75_002981</name>
</gene>
<dbReference type="SUPFAM" id="SSF46785">
    <property type="entry name" value="Winged helix' DNA-binding domain"/>
    <property type="match status" value="1"/>
</dbReference>
<dbReference type="GO" id="GO:0003700">
    <property type="term" value="F:DNA-binding transcription factor activity"/>
    <property type="evidence" value="ECO:0007669"/>
    <property type="project" value="TreeGrafter"/>
</dbReference>
<dbReference type="Pfam" id="PF02082">
    <property type="entry name" value="Rrf2"/>
    <property type="match status" value="1"/>
</dbReference>
<dbReference type="PROSITE" id="PS51197">
    <property type="entry name" value="HTH_RRF2_2"/>
    <property type="match status" value="1"/>
</dbReference>
<sequence>MQLTLFTDYALRTLVFLALQPEQQLSTITEVADRFSISRNHVVKIVHQLGMKGYIETIRGKHGGIRLARPSQDINLGDLIADMENVSCLLDCQREGCRLAAGCRFQSIMRKAMRAFMGVLSEFTLADLVRDEERMCGLLGLEIPVTLVSAE</sequence>
<keyword evidence="1" id="KW-0238">DNA-binding</keyword>
<name>A0A841GD12_9GAMM</name>
<accession>A0A841GD12</accession>
<dbReference type="InterPro" id="IPR030489">
    <property type="entry name" value="TR_Rrf2-type_CS"/>
</dbReference>
<evidence type="ECO:0000256" key="1">
    <source>
        <dbReference type="ARBA" id="ARBA00023125"/>
    </source>
</evidence>
<evidence type="ECO:0000313" key="2">
    <source>
        <dbReference type="EMBL" id="MBB6057034.1"/>
    </source>
</evidence>
<dbReference type="InterPro" id="IPR036388">
    <property type="entry name" value="WH-like_DNA-bd_sf"/>
</dbReference>
<comment type="caution">
    <text evidence="2">The sequence shown here is derived from an EMBL/GenBank/DDBJ whole genome shotgun (WGS) entry which is preliminary data.</text>
</comment>
<dbReference type="EMBL" id="JACHGR010000011">
    <property type="protein sequence ID" value="MBB6057034.1"/>
    <property type="molecule type" value="Genomic_DNA"/>
</dbReference>